<dbReference type="Gene3D" id="3.90.470.20">
    <property type="entry name" value="4'-phosphopantetheinyl transferase domain"/>
    <property type="match status" value="1"/>
</dbReference>
<proteinExistence type="inferred from homology"/>
<dbReference type="PANTHER" id="PTHR12215">
    <property type="entry name" value="PHOSPHOPANTETHEINE TRANSFERASE"/>
    <property type="match status" value="1"/>
</dbReference>
<organism evidence="4 5">
    <name type="scientific">Kribbella karoonensis</name>
    <dbReference type="NCBI Taxonomy" id="324851"/>
    <lineage>
        <taxon>Bacteria</taxon>
        <taxon>Bacillati</taxon>
        <taxon>Actinomycetota</taxon>
        <taxon>Actinomycetes</taxon>
        <taxon>Propionibacteriales</taxon>
        <taxon>Kribbellaceae</taxon>
        <taxon>Kribbella</taxon>
    </lineage>
</organism>
<keyword evidence="2" id="KW-0808">Transferase</keyword>
<dbReference type="Proteomes" id="UP001500190">
    <property type="component" value="Unassembled WGS sequence"/>
</dbReference>
<evidence type="ECO:0000256" key="1">
    <source>
        <dbReference type="ARBA" id="ARBA00010990"/>
    </source>
</evidence>
<name>A0ABP4PLK1_9ACTN</name>
<dbReference type="RefSeq" id="WP_344191778.1">
    <property type="nucleotide sequence ID" value="NZ_BAAAND010000006.1"/>
</dbReference>
<evidence type="ECO:0000256" key="2">
    <source>
        <dbReference type="ARBA" id="ARBA00022679"/>
    </source>
</evidence>
<feature type="domain" description="4'-phosphopantetheinyl transferase" evidence="3">
    <location>
        <begin position="70"/>
        <end position="128"/>
    </location>
</feature>
<comment type="caution">
    <text evidence="4">The sequence shown here is derived from an EMBL/GenBank/DDBJ whole genome shotgun (WGS) entry which is preliminary data.</text>
</comment>
<dbReference type="InterPro" id="IPR050559">
    <property type="entry name" value="P-Pant_transferase_sf"/>
</dbReference>
<evidence type="ECO:0000313" key="4">
    <source>
        <dbReference type="EMBL" id="GAA1584310.1"/>
    </source>
</evidence>
<sequence length="170" mass="18120">MASPVHLRLAPTGAEAHPSAHALLLDLASTLVDDPVLTHDDTGRPRIPGLAVSISYSHQLVAVAASYEGPLGIDLEEVRPRDVDPIANRWFAPQELEWMERQPDRLRAFLQLWTAKEAVGKALGTGLENGGLRRPTPAGLTVVHPPTAGSAVLAVAFRTPGAGARRVTHS</sequence>
<dbReference type="InterPro" id="IPR037143">
    <property type="entry name" value="4-PPantetheinyl_Trfase_dom_sf"/>
</dbReference>
<gene>
    <name evidence="4" type="ORF">GCM10009742_32010</name>
</gene>
<accession>A0ABP4PLK1</accession>
<keyword evidence="5" id="KW-1185">Reference proteome</keyword>
<evidence type="ECO:0000259" key="3">
    <source>
        <dbReference type="Pfam" id="PF01648"/>
    </source>
</evidence>
<evidence type="ECO:0000313" key="5">
    <source>
        <dbReference type="Proteomes" id="UP001500190"/>
    </source>
</evidence>
<comment type="similarity">
    <text evidence="1">Belongs to the P-Pant transferase superfamily. Gsp/Sfp/HetI/AcpT family.</text>
</comment>
<dbReference type="Pfam" id="PF01648">
    <property type="entry name" value="ACPS"/>
    <property type="match status" value="1"/>
</dbReference>
<reference evidence="5" key="1">
    <citation type="journal article" date="2019" name="Int. J. Syst. Evol. Microbiol.">
        <title>The Global Catalogue of Microorganisms (GCM) 10K type strain sequencing project: providing services to taxonomists for standard genome sequencing and annotation.</title>
        <authorList>
            <consortium name="The Broad Institute Genomics Platform"/>
            <consortium name="The Broad Institute Genome Sequencing Center for Infectious Disease"/>
            <person name="Wu L."/>
            <person name="Ma J."/>
        </authorList>
    </citation>
    <scope>NUCLEOTIDE SEQUENCE [LARGE SCALE GENOMIC DNA]</scope>
    <source>
        <strain evidence="5">JCM 14304</strain>
    </source>
</reference>
<protein>
    <recommendedName>
        <fullName evidence="3">4'-phosphopantetheinyl transferase domain-containing protein</fullName>
    </recommendedName>
</protein>
<dbReference type="InterPro" id="IPR008278">
    <property type="entry name" value="4-PPantetheinyl_Trfase_dom"/>
</dbReference>
<dbReference type="EMBL" id="BAAAND010000006">
    <property type="protein sequence ID" value="GAA1584310.1"/>
    <property type="molecule type" value="Genomic_DNA"/>
</dbReference>
<dbReference type="SUPFAM" id="SSF56214">
    <property type="entry name" value="4'-phosphopantetheinyl transferase"/>
    <property type="match status" value="1"/>
</dbReference>
<dbReference type="PANTHER" id="PTHR12215:SF10">
    <property type="entry name" value="L-AMINOADIPATE-SEMIALDEHYDE DEHYDROGENASE-PHOSPHOPANTETHEINYL TRANSFERASE"/>
    <property type="match status" value="1"/>
</dbReference>